<reference evidence="4 5" key="1">
    <citation type="submission" date="2021-06" db="EMBL/GenBank/DDBJ databases">
        <title>Actinomycetes sequencing.</title>
        <authorList>
            <person name="Shan Q."/>
        </authorList>
    </citation>
    <scope>NUCLEOTIDE SEQUENCE [LARGE SCALE GENOMIC DNA]</scope>
    <source>
        <strain evidence="4 5">NEAU-G5</strain>
    </source>
</reference>
<evidence type="ECO:0000256" key="3">
    <source>
        <dbReference type="SAM" id="Phobius"/>
    </source>
</evidence>
<dbReference type="Proteomes" id="UP000733379">
    <property type="component" value="Unassembled WGS sequence"/>
</dbReference>
<keyword evidence="2 3" id="KW-0472">Membrane</keyword>
<dbReference type="PANTHER" id="PTHR37042">
    <property type="entry name" value="OUTER MEMBRANE PROTEIN RV1973"/>
    <property type="match status" value="1"/>
</dbReference>
<evidence type="ECO:0008006" key="6">
    <source>
        <dbReference type="Google" id="ProtNLM"/>
    </source>
</evidence>
<evidence type="ECO:0000256" key="1">
    <source>
        <dbReference type="ARBA" id="ARBA00004370"/>
    </source>
</evidence>
<comment type="subcellular location">
    <subcellularLocation>
        <location evidence="1">Membrane</location>
    </subcellularLocation>
</comment>
<keyword evidence="3" id="KW-1133">Transmembrane helix</keyword>
<accession>A0ABS6B1H6</accession>
<feature type="transmembrane region" description="Helical" evidence="3">
    <location>
        <begin position="21"/>
        <end position="43"/>
    </location>
</feature>
<organism evidence="4 5">
    <name type="scientific">Nocardia albiluteola</name>
    <dbReference type="NCBI Taxonomy" id="2842303"/>
    <lineage>
        <taxon>Bacteria</taxon>
        <taxon>Bacillati</taxon>
        <taxon>Actinomycetota</taxon>
        <taxon>Actinomycetes</taxon>
        <taxon>Mycobacteriales</taxon>
        <taxon>Nocardiaceae</taxon>
        <taxon>Nocardia</taxon>
    </lineage>
</organism>
<proteinExistence type="predicted"/>
<protein>
    <recommendedName>
        <fullName evidence="6">Mce-associated membrane protein</fullName>
    </recommendedName>
</protein>
<dbReference type="PANTHER" id="PTHR37042:SF4">
    <property type="entry name" value="OUTER MEMBRANE PROTEIN RV1973"/>
    <property type="match status" value="1"/>
</dbReference>
<gene>
    <name evidence="4" type="ORF">KO481_21825</name>
</gene>
<evidence type="ECO:0000313" key="5">
    <source>
        <dbReference type="Proteomes" id="UP000733379"/>
    </source>
</evidence>
<sequence>MSRRALRPSIPARIVPVRPTAGVGMVALASLGVIPGIGAVAAANPTDPAQLAACDFGRQLSTYTFTDYDDYNRRVLDHSTGPFRDQFQRTSTDRRNQAVATHTSSDVLSVECGTDTADAAHAQIVVSVDDTTRSDATLGLPRPGRSVMQVYLDNVNGQWLTERVDPQPLPVSSPAH</sequence>
<dbReference type="EMBL" id="JAHKNI010000007">
    <property type="protein sequence ID" value="MBU3064160.1"/>
    <property type="molecule type" value="Genomic_DNA"/>
</dbReference>
<dbReference type="RefSeq" id="WP_215919202.1">
    <property type="nucleotide sequence ID" value="NZ_JAHKNI010000007.1"/>
</dbReference>
<comment type="caution">
    <text evidence="4">The sequence shown here is derived from an EMBL/GenBank/DDBJ whole genome shotgun (WGS) entry which is preliminary data.</text>
</comment>
<keyword evidence="3" id="KW-0812">Transmembrane</keyword>
<evidence type="ECO:0000256" key="2">
    <source>
        <dbReference type="ARBA" id="ARBA00023136"/>
    </source>
</evidence>
<keyword evidence="5" id="KW-1185">Reference proteome</keyword>
<evidence type="ECO:0000313" key="4">
    <source>
        <dbReference type="EMBL" id="MBU3064160.1"/>
    </source>
</evidence>
<name>A0ABS6B1H6_9NOCA</name>